<gene>
    <name evidence="1" type="ORF">L6164_004807</name>
</gene>
<dbReference type="EMBL" id="CM039428">
    <property type="protein sequence ID" value="KAI4350343.1"/>
    <property type="molecule type" value="Genomic_DNA"/>
</dbReference>
<dbReference type="Proteomes" id="UP000828941">
    <property type="component" value="Chromosome 3"/>
</dbReference>
<organism evidence="1 2">
    <name type="scientific">Bauhinia variegata</name>
    <name type="common">Purple orchid tree</name>
    <name type="synonym">Phanera variegata</name>
    <dbReference type="NCBI Taxonomy" id="167791"/>
    <lineage>
        <taxon>Eukaryota</taxon>
        <taxon>Viridiplantae</taxon>
        <taxon>Streptophyta</taxon>
        <taxon>Embryophyta</taxon>
        <taxon>Tracheophyta</taxon>
        <taxon>Spermatophyta</taxon>
        <taxon>Magnoliopsida</taxon>
        <taxon>eudicotyledons</taxon>
        <taxon>Gunneridae</taxon>
        <taxon>Pentapetalae</taxon>
        <taxon>rosids</taxon>
        <taxon>fabids</taxon>
        <taxon>Fabales</taxon>
        <taxon>Fabaceae</taxon>
        <taxon>Cercidoideae</taxon>
        <taxon>Cercideae</taxon>
        <taxon>Bauhiniinae</taxon>
        <taxon>Bauhinia</taxon>
    </lineage>
</organism>
<proteinExistence type="predicted"/>
<protein>
    <submittedName>
        <fullName evidence="1">Uncharacterized protein</fullName>
    </submittedName>
</protein>
<keyword evidence="2" id="KW-1185">Reference proteome</keyword>
<comment type="caution">
    <text evidence="1">The sequence shown here is derived from an EMBL/GenBank/DDBJ whole genome shotgun (WGS) entry which is preliminary data.</text>
</comment>
<evidence type="ECO:0000313" key="2">
    <source>
        <dbReference type="Proteomes" id="UP000828941"/>
    </source>
</evidence>
<reference evidence="1 2" key="1">
    <citation type="journal article" date="2022" name="DNA Res.">
        <title>Chromosomal-level genome assembly of the orchid tree Bauhinia variegata (Leguminosae; Cercidoideae) supports the allotetraploid origin hypothesis of Bauhinia.</title>
        <authorList>
            <person name="Zhong Y."/>
            <person name="Chen Y."/>
            <person name="Zheng D."/>
            <person name="Pang J."/>
            <person name="Liu Y."/>
            <person name="Luo S."/>
            <person name="Meng S."/>
            <person name="Qian L."/>
            <person name="Wei D."/>
            <person name="Dai S."/>
            <person name="Zhou R."/>
        </authorList>
    </citation>
    <scope>NUCLEOTIDE SEQUENCE [LARGE SCALE GENOMIC DNA]</scope>
    <source>
        <strain evidence="1">BV-YZ2020</strain>
    </source>
</reference>
<name>A0ACB9PPH3_BAUVA</name>
<evidence type="ECO:0000313" key="1">
    <source>
        <dbReference type="EMBL" id="KAI4350343.1"/>
    </source>
</evidence>
<accession>A0ACB9PPH3</accession>
<sequence length="190" mass="21264">MVNRDTSNRDEKRVVLENLVNDTPCCSGILVDRGFGQKLEKEQRLAMFYIGGPDDREALSYAWRMSRNLDVQLTVVRLIWDNPNAKYDETDDGYLRCFRNQNLDIASVRYLERIVKDESETVALLNKMGAQGFDLSIIGRGHGRVALAQTLDPVLEEPALSPLGDALADLNTAAETSILIIQTQASEYIG</sequence>